<dbReference type="PRINTS" id="PR00463">
    <property type="entry name" value="EP450I"/>
</dbReference>
<dbReference type="InterPro" id="IPR001128">
    <property type="entry name" value="Cyt_P450"/>
</dbReference>
<comment type="cofactor">
    <cofactor evidence="1">
        <name>heme</name>
        <dbReference type="ChEBI" id="CHEBI:30413"/>
    </cofactor>
</comment>
<keyword evidence="8" id="KW-1185">Reference proteome</keyword>
<dbReference type="PRINTS" id="PR00385">
    <property type="entry name" value="P450"/>
</dbReference>
<evidence type="ECO:0000256" key="2">
    <source>
        <dbReference type="ARBA" id="ARBA00022723"/>
    </source>
</evidence>
<dbReference type="PROSITE" id="PS00086">
    <property type="entry name" value="CYTOCHROME_P450"/>
    <property type="match status" value="1"/>
</dbReference>
<keyword evidence="5" id="KW-0503">Monooxygenase</keyword>
<dbReference type="CDD" id="cd11062">
    <property type="entry name" value="CYP58-like"/>
    <property type="match status" value="1"/>
</dbReference>
<dbReference type="InterPro" id="IPR017972">
    <property type="entry name" value="Cyt_P450_CS"/>
</dbReference>
<keyword evidence="2 5" id="KW-0479">Metal-binding</keyword>
<dbReference type="InterPro" id="IPR002401">
    <property type="entry name" value="Cyt_P450_E_grp-I"/>
</dbReference>
<evidence type="ECO:0000256" key="3">
    <source>
        <dbReference type="ARBA" id="ARBA00023002"/>
    </source>
</evidence>
<protein>
    <recommendedName>
        <fullName evidence="9">Cytochrome P450</fullName>
    </recommendedName>
</protein>
<evidence type="ECO:0000313" key="7">
    <source>
        <dbReference type="EMBL" id="KAL1886600.1"/>
    </source>
</evidence>
<evidence type="ECO:0008006" key="9">
    <source>
        <dbReference type="Google" id="ProtNLM"/>
    </source>
</evidence>
<dbReference type="InterPro" id="IPR036396">
    <property type="entry name" value="Cyt_P450_sf"/>
</dbReference>
<dbReference type="Proteomes" id="UP001583193">
    <property type="component" value="Unassembled WGS sequence"/>
</dbReference>
<evidence type="ECO:0000256" key="6">
    <source>
        <dbReference type="SAM" id="Phobius"/>
    </source>
</evidence>
<feature type="transmembrane region" description="Helical" evidence="6">
    <location>
        <begin position="15"/>
        <end position="35"/>
    </location>
</feature>
<evidence type="ECO:0000256" key="5">
    <source>
        <dbReference type="RuleBase" id="RU000461"/>
    </source>
</evidence>
<keyword evidence="4 5" id="KW-0408">Iron</keyword>
<sequence>MALSTLVEAATTNPSLAIISFVAGYISCVCVYRLFFHPLSKIPGPPVAACTSLWLAYHTYIGDEATAIYDLHRKYGPVLRVGPEDIDIAEGDAIEAIYLERGGFQKSRPYTKFDIDGHPTIFSTLTMDERASRAKAVVPLFSTASIRNSNRVLCEVIDAFISRLRHEAATGQAVNVLNLTRSMAVDAVSSYLFQQNYGGIAEGASEMSASQFVDAYVGVGAFFYFPERIAGLAMRIFDMLTSNEHTMKSFQVVDDFVRKLVASAAPESGSYPSRLLERSINEKQTRVECKDLIFAGSDSTGMNTAMVIWYLSRNAEIYDRLKQEVLQKNQDKEDPTAGPYLRGVVRETLRLSWANPTRLPRMVPAGGWKYKDFYFPSGTNVGVSAWQIHQEEDVFPEPREFRPERWLNPSDKMLRNFFAFGKGNRTCIAQNLALTELMLATQKIAETDALRGARTVQDKIEIYEWFNSRVKGEKIELIWGKA</sequence>
<dbReference type="Pfam" id="PF00067">
    <property type="entry name" value="p450"/>
    <property type="match status" value="1"/>
</dbReference>
<dbReference type="SUPFAM" id="SSF48264">
    <property type="entry name" value="Cytochrome P450"/>
    <property type="match status" value="1"/>
</dbReference>
<dbReference type="PANTHER" id="PTHR24305:SF156">
    <property type="entry name" value="P450, PUTATIVE (EUROFUNG)-RELATED"/>
    <property type="match status" value="1"/>
</dbReference>
<evidence type="ECO:0000313" key="8">
    <source>
        <dbReference type="Proteomes" id="UP001583193"/>
    </source>
</evidence>
<dbReference type="EMBL" id="JAVDPF010000001">
    <property type="protein sequence ID" value="KAL1886600.1"/>
    <property type="molecule type" value="Genomic_DNA"/>
</dbReference>
<gene>
    <name evidence="7" type="ORF">Plec18167_000532</name>
</gene>
<keyword evidence="3 5" id="KW-0560">Oxidoreductase</keyword>
<dbReference type="Gene3D" id="1.10.630.10">
    <property type="entry name" value="Cytochrome P450"/>
    <property type="match status" value="1"/>
</dbReference>
<reference evidence="7 8" key="1">
    <citation type="journal article" date="2024" name="IMA Fungus">
        <title>IMA Genome - F19 : A genome assembly and annotation guide to empower mycologists, including annotated draft genome sequences of Ceratocystis pirilliformis, Diaporthe australafricana, Fusarium ophioides, Paecilomyces lecythidis, and Sporothrix stenoceras.</title>
        <authorList>
            <person name="Aylward J."/>
            <person name="Wilson A.M."/>
            <person name="Visagie C.M."/>
            <person name="Spraker J."/>
            <person name="Barnes I."/>
            <person name="Buitendag C."/>
            <person name="Ceriani C."/>
            <person name="Del Mar Angel L."/>
            <person name="du Plessis D."/>
            <person name="Fuchs T."/>
            <person name="Gasser K."/>
            <person name="Kramer D."/>
            <person name="Li W."/>
            <person name="Munsamy K."/>
            <person name="Piso A."/>
            <person name="Price J.L."/>
            <person name="Sonnekus B."/>
            <person name="Thomas C."/>
            <person name="van der Nest A."/>
            <person name="van Dijk A."/>
            <person name="van Heerden A."/>
            <person name="van Vuuren N."/>
            <person name="Yilmaz N."/>
            <person name="Duong T.A."/>
            <person name="van der Merwe N.A."/>
            <person name="Wingfield M.J."/>
            <person name="Wingfield B.D."/>
        </authorList>
    </citation>
    <scope>NUCLEOTIDE SEQUENCE [LARGE SCALE GENOMIC DNA]</scope>
    <source>
        <strain evidence="7 8">CMW 18167</strain>
    </source>
</reference>
<accession>A0ABR3YE72</accession>
<keyword evidence="6" id="KW-1133">Transmembrane helix</keyword>
<evidence type="ECO:0000256" key="1">
    <source>
        <dbReference type="ARBA" id="ARBA00001971"/>
    </source>
</evidence>
<proteinExistence type="inferred from homology"/>
<keyword evidence="6" id="KW-0812">Transmembrane</keyword>
<dbReference type="InterPro" id="IPR050121">
    <property type="entry name" value="Cytochrome_P450_monoxygenase"/>
</dbReference>
<keyword evidence="5" id="KW-0349">Heme</keyword>
<organism evidence="7 8">
    <name type="scientific">Paecilomyces lecythidis</name>
    <dbReference type="NCBI Taxonomy" id="3004212"/>
    <lineage>
        <taxon>Eukaryota</taxon>
        <taxon>Fungi</taxon>
        <taxon>Dikarya</taxon>
        <taxon>Ascomycota</taxon>
        <taxon>Pezizomycotina</taxon>
        <taxon>Eurotiomycetes</taxon>
        <taxon>Eurotiomycetidae</taxon>
        <taxon>Eurotiales</taxon>
        <taxon>Thermoascaceae</taxon>
        <taxon>Paecilomyces</taxon>
    </lineage>
</organism>
<comment type="similarity">
    <text evidence="5">Belongs to the cytochrome P450 family.</text>
</comment>
<name>A0ABR3YE72_9EURO</name>
<dbReference type="PANTHER" id="PTHR24305">
    <property type="entry name" value="CYTOCHROME P450"/>
    <property type="match status" value="1"/>
</dbReference>
<evidence type="ECO:0000256" key="4">
    <source>
        <dbReference type="ARBA" id="ARBA00023004"/>
    </source>
</evidence>
<comment type="caution">
    <text evidence="7">The sequence shown here is derived from an EMBL/GenBank/DDBJ whole genome shotgun (WGS) entry which is preliminary data.</text>
</comment>
<keyword evidence="6" id="KW-0472">Membrane</keyword>